<dbReference type="PROSITE" id="PS00041">
    <property type="entry name" value="HTH_ARAC_FAMILY_1"/>
    <property type="match status" value="1"/>
</dbReference>
<dbReference type="Gene3D" id="3.40.50.880">
    <property type="match status" value="1"/>
</dbReference>
<accession>A0A1E2VF54</accession>
<evidence type="ECO:0000256" key="3">
    <source>
        <dbReference type="ARBA" id="ARBA00023163"/>
    </source>
</evidence>
<sequence length="316" mass="35517">MLLPGFSMLALACALEPLQVANELAGRPLYRIQALTQDEAPLEEARHLPVDSSTPLAVQPCCSIHAFHTPLDVLMVVGGRYRQSTDATALFNWLRQQARSGVMLGGIATGTQPLAEAGLLDGYRAALHWQRADHFGETYPKVIVTRNLFELDRQRMTCGGGTASMDMMVTWIGARYGKSMAASISEHFVMERIRLPDEPQHVPLKARLSHAPIHLRDAVAMMEANISEPLSADELAHHLGISRRQLERLFRQHLDAMPSRYYLNLRLQQAQRLLRETAWSIGEVALRVGFTSASHFTTRYRNHFGYPPREERQSTL</sequence>
<dbReference type="InterPro" id="IPR029062">
    <property type="entry name" value="Class_I_gatase-like"/>
</dbReference>
<reference evidence="5 6" key="1">
    <citation type="submission" date="2016-08" db="EMBL/GenBank/DDBJ databases">
        <authorList>
            <person name="Seilhamer J.J."/>
        </authorList>
    </citation>
    <scope>NUCLEOTIDE SEQUENCE [LARGE SCALE GENOMIC DNA]</scope>
    <source>
        <strain evidence="5 6">PH27A</strain>
    </source>
</reference>
<evidence type="ECO:0000313" key="6">
    <source>
        <dbReference type="Proteomes" id="UP000094291"/>
    </source>
</evidence>
<dbReference type="GO" id="GO:0003700">
    <property type="term" value="F:DNA-binding transcription factor activity"/>
    <property type="evidence" value="ECO:0007669"/>
    <property type="project" value="InterPro"/>
</dbReference>
<evidence type="ECO:0000256" key="2">
    <source>
        <dbReference type="ARBA" id="ARBA00023125"/>
    </source>
</evidence>
<dbReference type="STRING" id="197479.BFW38_13325"/>
<evidence type="ECO:0000313" key="5">
    <source>
        <dbReference type="EMBL" id="ODC05456.1"/>
    </source>
</evidence>
<dbReference type="EMBL" id="MDTQ01000001">
    <property type="protein sequence ID" value="ODC05456.1"/>
    <property type="molecule type" value="Genomic_DNA"/>
</dbReference>
<dbReference type="InterPro" id="IPR009057">
    <property type="entry name" value="Homeodomain-like_sf"/>
</dbReference>
<dbReference type="SUPFAM" id="SSF52317">
    <property type="entry name" value="Class I glutamine amidotransferase-like"/>
    <property type="match status" value="1"/>
</dbReference>
<gene>
    <name evidence="5" type="ORF">BFW38_13325</name>
</gene>
<dbReference type="PANTHER" id="PTHR43130:SF3">
    <property type="entry name" value="HTH-TYPE TRANSCRIPTIONAL REGULATOR RV1931C"/>
    <property type="match status" value="1"/>
</dbReference>
<dbReference type="Pfam" id="PF12833">
    <property type="entry name" value="HTH_18"/>
    <property type="match status" value="1"/>
</dbReference>
<keyword evidence="2" id="KW-0238">DNA-binding</keyword>
<dbReference type="InterPro" id="IPR018060">
    <property type="entry name" value="HTH_AraC"/>
</dbReference>
<proteinExistence type="predicted"/>
<dbReference type="PANTHER" id="PTHR43130">
    <property type="entry name" value="ARAC-FAMILY TRANSCRIPTIONAL REGULATOR"/>
    <property type="match status" value="1"/>
</dbReference>
<evidence type="ECO:0000259" key="4">
    <source>
        <dbReference type="PROSITE" id="PS01124"/>
    </source>
</evidence>
<dbReference type="InterPro" id="IPR020449">
    <property type="entry name" value="Tscrpt_reg_AraC-type_HTH"/>
</dbReference>
<name>A0A1E2VF54_9GAMM</name>
<dbReference type="Pfam" id="PF01965">
    <property type="entry name" value="DJ-1_PfpI"/>
    <property type="match status" value="1"/>
</dbReference>
<dbReference type="Gene3D" id="1.10.10.60">
    <property type="entry name" value="Homeodomain-like"/>
    <property type="match status" value="1"/>
</dbReference>
<keyword evidence="6" id="KW-1185">Reference proteome</keyword>
<dbReference type="GO" id="GO:0043565">
    <property type="term" value="F:sequence-specific DNA binding"/>
    <property type="evidence" value="ECO:0007669"/>
    <property type="project" value="InterPro"/>
</dbReference>
<comment type="caution">
    <text evidence="5">The sequence shown here is derived from an EMBL/GenBank/DDBJ whole genome shotgun (WGS) entry which is preliminary data.</text>
</comment>
<dbReference type="Proteomes" id="UP000094291">
    <property type="component" value="Unassembled WGS sequence"/>
</dbReference>
<dbReference type="PROSITE" id="PS01124">
    <property type="entry name" value="HTH_ARAC_FAMILY_2"/>
    <property type="match status" value="1"/>
</dbReference>
<dbReference type="SMART" id="SM00342">
    <property type="entry name" value="HTH_ARAC"/>
    <property type="match status" value="1"/>
</dbReference>
<feature type="domain" description="HTH araC/xylS-type" evidence="4">
    <location>
        <begin position="216"/>
        <end position="314"/>
    </location>
</feature>
<dbReference type="InterPro" id="IPR018062">
    <property type="entry name" value="HTH_AraC-typ_CS"/>
</dbReference>
<dbReference type="InterPro" id="IPR052158">
    <property type="entry name" value="INH-QAR"/>
</dbReference>
<dbReference type="SUPFAM" id="SSF46689">
    <property type="entry name" value="Homeodomain-like"/>
    <property type="match status" value="2"/>
</dbReference>
<dbReference type="CDD" id="cd03136">
    <property type="entry name" value="GATase1_AraC_ArgR_like"/>
    <property type="match status" value="1"/>
</dbReference>
<dbReference type="PRINTS" id="PR00032">
    <property type="entry name" value="HTHARAC"/>
</dbReference>
<organism evidence="5 6">
    <name type="scientific">Terasakiispira papahanaumokuakeensis</name>
    <dbReference type="NCBI Taxonomy" id="197479"/>
    <lineage>
        <taxon>Bacteria</taxon>
        <taxon>Pseudomonadati</taxon>
        <taxon>Pseudomonadota</taxon>
        <taxon>Gammaproteobacteria</taxon>
        <taxon>Oceanospirillales</taxon>
        <taxon>Terasakiispira</taxon>
    </lineage>
</organism>
<dbReference type="OrthoDB" id="6057514at2"/>
<keyword evidence="3" id="KW-0804">Transcription</keyword>
<dbReference type="AlphaFoldDB" id="A0A1E2VF54"/>
<protein>
    <submittedName>
        <fullName evidence="5">AraC family transcriptional regulator</fullName>
    </submittedName>
</protein>
<dbReference type="InterPro" id="IPR002818">
    <property type="entry name" value="DJ-1/PfpI"/>
</dbReference>
<keyword evidence="1" id="KW-0805">Transcription regulation</keyword>
<evidence type="ECO:0000256" key="1">
    <source>
        <dbReference type="ARBA" id="ARBA00023015"/>
    </source>
</evidence>